<dbReference type="OrthoDB" id="1524810at2"/>
<dbReference type="Proteomes" id="UP000285517">
    <property type="component" value="Chromosome"/>
</dbReference>
<accession>A0A410G256</accession>
<dbReference type="AlphaFoldDB" id="A0A410G256"/>
<organism evidence="2 3">
    <name type="scientific">Aequorivita ciconiae</name>
    <dbReference type="NCBI Taxonomy" id="2494375"/>
    <lineage>
        <taxon>Bacteria</taxon>
        <taxon>Pseudomonadati</taxon>
        <taxon>Bacteroidota</taxon>
        <taxon>Flavobacteriia</taxon>
        <taxon>Flavobacteriales</taxon>
        <taxon>Flavobacteriaceae</taxon>
        <taxon>Aequorivita</taxon>
    </lineage>
</organism>
<keyword evidence="3" id="KW-1185">Reference proteome</keyword>
<sequence>MKIGDKVSVLDDAISGVVSKLQGKNVTILTTDGFELDFNESELIVIDGSLSKREMAQMDISAILSDKQSKKPGKSKRIKPKERIQPAMEVDLHIHQLVPKSRHLSNYDILTIQTETAKRQLDFAISKRIQRVVFIHGVGEGILRTELEYLFGRYDNIKFYDADYQKYGRGATEVYIFQNVK</sequence>
<dbReference type="EMBL" id="CP034951">
    <property type="protein sequence ID" value="QAA81331.1"/>
    <property type="molecule type" value="Genomic_DNA"/>
</dbReference>
<feature type="domain" description="Smr" evidence="1">
    <location>
        <begin position="118"/>
        <end position="175"/>
    </location>
</feature>
<dbReference type="Gene3D" id="3.30.1370.110">
    <property type="match status" value="1"/>
</dbReference>
<dbReference type="KEGG" id="aev:EI546_06140"/>
<gene>
    <name evidence="2" type="ORF">EI546_06140</name>
</gene>
<reference evidence="2 3" key="1">
    <citation type="submission" date="2019-01" db="EMBL/GenBank/DDBJ databases">
        <title>Complete genome sequencing of Aequorivita sp. H23M31.</title>
        <authorList>
            <person name="Bae J.-W."/>
        </authorList>
    </citation>
    <scope>NUCLEOTIDE SEQUENCE [LARGE SCALE GENOMIC DNA]</scope>
    <source>
        <strain evidence="2 3">H23M31</strain>
    </source>
</reference>
<name>A0A410G256_9FLAO</name>
<dbReference type="RefSeq" id="WP_128249719.1">
    <property type="nucleotide sequence ID" value="NZ_CP034951.1"/>
</dbReference>
<evidence type="ECO:0000313" key="2">
    <source>
        <dbReference type="EMBL" id="QAA81331.1"/>
    </source>
</evidence>
<protein>
    <submittedName>
        <fullName evidence="2">DNA mismatch repair protein MutS</fullName>
    </submittedName>
</protein>
<evidence type="ECO:0000313" key="3">
    <source>
        <dbReference type="Proteomes" id="UP000285517"/>
    </source>
</evidence>
<dbReference type="InterPro" id="IPR002625">
    <property type="entry name" value="Smr_dom"/>
</dbReference>
<dbReference type="Pfam" id="PF01713">
    <property type="entry name" value="Smr"/>
    <property type="match status" value="1"/>
</dbReference>
<dbReference type="InterPro" id="IPR036063">
    <property type="entry name" value="Smr_dom_sf"/>
</dbReference>
<proteinExistence type="predicted"/>
<evidence type="ECO:0000259" key="1">
    <source>
        <dbReference type="Pfam" id="PF01713"/>
    </source>
</evidence>